<dbReference type="InterPro" id="IPR050640">
    <property type="entry name" value="Bact_2-comp_sensor_kinase"/>
</dbReference>
<comment type="caution">
    <text evidence="4">The sequence shown here is derived from an EMBL/GenBank/DDBJ whole genome shotgun (WGS) entry which is preliminary data.</text>
</comment>
<dbReference type="Proteomes" id="UP000659124">
    <property type="component" value="Unassembled WGS sequence"/>
</dbReference>
<organism evidence="4 5">
    <name type="scientific">Chitinophaga qingshengii</name>
    <dbReference type="NCBI Taxonomy" id="1569794"/>
    <lineage>
        <taxon>Bacteria</taxon>
        <taxon>Pseudomonadati</taxon>
        <taxon>Bacteroidota</taxon>
        <taxon>Chitinophagia</taxon>
        <taxon>Chitinophagales</taxon>
        <taxon>Chitinophagaceae</taxon>
        <taxon>Chitinophaga</taxon>
    </lineage>
</organism>
<gene>
    <name evidence="4" type="ORF">ICL07_05395</name>
</gene>
<evidence type="ECO:0000256" key="1">
    <source>
        <dbReference type="SAM" id="Coils"/>
    </source>
</evidence>
<dbReference type="SUPFAM" id="SSF55874">
    <property type="entry name" value="ATPase domain of HSP90 chaperone/DNA topoisomerase II/histidine kinase"/>
    <property type="match status" value="1"/>
</dbReference>
<feature type="transmembrane region" description="Helical" evidence="2">
    <location>
        <begin position="12"/>
        <end position="31"/>
    </location>
</feature>
<dbReference type="GO" id="GO:0016301">
    <property type="term" value="F:kinase activity"/>
    <property type="evidence" value="ECO:0007669"/>
    <property type="project" value="UniProtKB-KW"/>
</dbReference>
<dbReference type="InterPro" id="IPR036890">
    <property type="entry name" value="HATPase_C_sf"/>
</dbReference>
<sequence>MRSFFTKYKGVHILFWVVSLIIWTYATMNSYHVGVWESLRNNGFWLIGQGILVYTILYWLMPRFFYSKRYWTFGLSSVALLIVISLLISWLMTTLIQGDHPHVKLGSVLYFSFFIAITNFYVCFFFIAAKAVKDKLEADRHHREAEKARAENELRFLKSQMNPHFLFNAINSIYVLIRKDQEMAASTLATFADMLRYQLYECNTETIPVDREVAYLNNYVQLEKIRKGNALQLDYRVGENVRHFAIAPLLVIPFVENAFKYVSTYTQQTNHIRIHLDHQDGTFLLTVENSVEPVLNRPLANGAGGIGLENVKRRLELIYKGHYHLEIIPGDTIYKIILTIKNI</sequence>
<feature type="transmembrane region" description="Helical" evidence="2">
    <location>
        <begin position="108"/>
        <end position="132"/>
    </location>
</feature>
<evidence type="ECO:0000313" key="5">
    <source>
        <dbReference type="Proteomes" id="UP000659124"/>
    </source>
</evidence>
<evidence type="ECO:0000313" key="4">
    <source>
        <dbReference type="EMBL" id="MBC9929801.1"/>
    </source>
</evidence>
<proteinExistence type="predicted"/>
<keyword evidence="1" id="KW-0175">Coiled coil</keyword>
<feature type="coiled-coil region" evidence="1">
    <location>
        <begin position="133"/>
        <end position="160"/>
    </location>
</feature>
<accession>A0ABR7TJT5</accession>
<keyword evidence="2" id="KW-1133">Transmembrane helix</keyword>
<protein>
    <submittedName>
        <fullName evidence="4">Histidine kinase</fullName>
    </submittedName>
</protein>
<dbReference type="EMBL" id="JACVFC010000001">
    <property type="protein sequence ID" value="MBC9929801.1"/>
    <property type="molecule type" value="Genomic_DNA"/>
</dbReference>
<reference evidence="4 5" key="1">
    <citation type="submission" date="2020-09" db="EMBL/GenBank/DDBJ databases">
        <title>Genome sequences of type strains of Chitinophaga qingshengii and Chitinophaga varians.</title>
        <authorList>
            <person name="Kittiwongwattana C."/>
        </authorList>
    </citation>
    <scope>NUCLEOTIDE SEQUENCE [LARGE SCALE GENOMIC DNA]</scope>
    <source>
        <strain evidence="4 5">JCM 30026</strain>
    </source>
</reference>
<evidence type="ECO:0000256" key="2">
    <source>
        <dbReference type="SAM" id="Phobius"/>
    </source>
</evidence>
<feature type="transmembrane region" description="Helical" evidence="2">
    <location>
        <begin position="73"/>
        <end position="96"/>
    </location>
</feature>
<name>A0ABR7TJT5_9BACT</name>
<keyword evidence="2" id="KW-0812">Transmembrane</keyword>
<dbReference type="PANTHER" id="PTHR34220">
    <property type="entry name" value="SENSOR HISTIDINE KINASE YPDA"/>
    <property type="match status" value="1"/>
</dbReference>
<dbReference type="RefSeq" id="WP_188086898.1">
    <property type="nucleotide sequence ID" value="NZ_JACVFC010000001.1"/>
</dbReference>
<evidence type="ECO:0000259" key="3">
    <source>
        <dbReference type="Pfam" id="PF06580"/>
    </source>
</evidence>
<keyword evidence="4" id="KW-0808">Transferase</keyword>
<keyword evidence="4" id="KW-0418">Kinase</keyword>
<dbReference type="InterPro" id="IPR010559">
    <property type="entry name" value="Sig_transdc_His_kin_internal"/>
</dbReference>
<keyword evidence="5" id="KW-1185">Reference proteome</keyword>
<keyword evidence="2" id="KW-0472">Membrane</keyword>
<dbReference type="PANTHER" id="PTHR34220:SF7">
    <property type="entry name" value="SENSOR HISTIDINE KINASE YPDA"/>
    <property type="match status" value="1"/>
</dbReference>
<feature type="domain" description="Signal transduction histidine kinase internal region" evidence="3">
    <location>
        <begin position="153"/>
        <end position="230"/>
    </location>
</feature>
<dbReference type="Pfam" id="PF06580">
    <property type="entry name" value="His_kinase"/>
    <property type="match status" value="1"/>
</dbReference>
<dbReference type="Gene3D" id="3.30.565.10">
    <property type="entry name" value="Histidine kinase-like ATPase, C-terminal domain"/>
    <property type="match status" value="1"/>
</dbReference>
<feature type="transmembrane region" description="Helical" evidence="2">
    <location>
        <begin position="43"/>
        <end position="61"/>
    </location>
</feature>